<dbReference type="AlphaFoldDB" id="A0A117UXQ7"/>
<dbReference type="GO" id="GO:0015562">
    <property type="term" value="F:efflux transmembrane transporter activity"/>
    <property type="evidence" value="ECO:0007669"/>
    <property type="project" value="InterPro"/>
</dbReference>
<dbReference type="NCBIfam" id="TIGR01845">
    <property type="entry name" value="outer_NodT"/>
    <property type="match status" value="1"/>
</dbReference>
<feature type="signal peptide" evidence="2">
    <location>
        <begin position="1"/>
        <end position="23"/>
    </location>
</feature>
<dbReference type="Pfam" id="PF02321">
    <property type="entry name" value="OEP"/>
    <property type="match status" value="2"/>
</dbReference>
<organism evidence="3 4">
    <name type="scientific">Novosphingobium fuchskuhlense</name>
    <dbReference type="NCBI Taxonomy" id="1117702"/>
    <lineage>
        <taxon>Bacteria</taxon>
        <taxon>Pseudomonadati</taxon>
        <taxon>Pseudomonadota</taxon>
        <taxon>Alphaproteobacteria</taxon>
        <taxon>Sphingomonadales</taxon>
        <taxon>Sphingomonadaceae</taxon>
        <taxon>Novosphingobium</taxon>
    </lineage>
</organism>
<evidence type="ECO:0000313" key="3">
    <source>
        <dbReference type="EMBL" id="KUR72775.1"/>
    </source>
</evidence>
<dbReference type="PANTHER" id="PTHR30203:SF25">
    <property type="entry name" value="OUTER MEMBRANE PROTEIN-RELATED"/>
    <property type="match status" value="1"/>
</dbReference>
<name>A0A117UXQ7_9SPHN</name>
<sequence length="487" mass="49884">MRTLLAGAAAVILLGGAVPAAPAAYTSPRALPASPVLPDAFRNAPDAAPGEAVPLAEDWWKSFGDPVLDRMVETALAGNLDIAAAAARLEQAAAGLKAAQGALLPQASLDGSGGIKRQSTEDVQGRAFSKFPGFQRTVEQYGLNGAASWELDLFGKLAADARAARAEAGAADAGLAAARLTIAAEVVNTYIDVRAIEARLAVARARVAAARETDTLLRQRAERGVAALTETDRSGAELAGAQSAVPALETALEVMRNRLDVLMGRAPGQAAAELGAGGIPAVRAPAVPDGPAALLARRPDVVAAERRVAASDARVAEAIRARYPRFTISGFAGFLANGMSNLFTGGAVQTGASGGISLPLFTGRRLRARQAAAEAELKEAVADWRKTALLAAADGENALLALTKRSEQAAALGRVAVRLADSRQRIETAVRAGAVSRVEALGVERQMLDAEDNAIAARAEAARAGVAAFRALGGGWQAAGARLAVSR</sequence>
<keyword evidence="2" id="KW-0449">Lipoprotein</keyword>
<gene>
    <name evidence="3" type="ORF">AQZ52_06010</name>
</gene>
<dbReference type="Proteomes" id="UP000058012">
    <property type="component" value="Unassembled WGS sequence"/>
</dbReference>
<keyword evidence="2" id="KW-0812">Transmembrane</keyword>
<dbReference type="SUPFAM" id="SSF56954">
    <property type="entry name" value="Outer membrane efflux proteins (OEP)"/>
    <property type="match status" value="1"/>
</dbReference>
<protein>
    <recommendedName>
        <fullName evidence="5">RND transporter</fullName>
    </recommendedName>
</protein>
<dbReference type="InterPro" id="IPR003423">
    <property type="entry name" value="OMP_efflux"/>
</dbReference>
<comment type="similarity">
    <text evidence="1 2">Belongs to the outer membrane factor (OMF) (TC 1.B.17) family.</text>
</comment>
<comment type="caution">
    <text evidence="3">The sequence shown here is derived from an EMBL/GenBank/DDBJ whole genome shotgun (WGS) entry which is preliminary data.</text>
</comment>
<dbReference type="Gene3D" id="1.20.1600.10">
    <property type="entry name" value="Outer membrane efflux proteins (OEP)"/>
    <property type="match status" value="1"/>
</dbReference>
<evidence type="ECO:0000256" key="1">
    <source>
        <dbReference type="ARBA" id="ARBA00007613"/>
    </source>
</evidence>
<keyword evidence="2" id="KW-0564">Palmitate</keyword>
<dbReference type="OrthoDB" id="7181739at2"/>
<comment type="subcellular location">
    <subcellularLocation>
        <location evidence="2">Cell membrane</location>
        <topology evidence="2">Lipid-anchor</topology>
    </subcellularLocation>
</comment>
<keyword evidence="2" id="KW-0472">Membrane</keyword>
<evidence type="ECO:0000313" key="4">
    <source>
        <dbReference type="Proteomes" id="UP000058012"/>
    </source>
</evidence>
<proteinExistence type="inferred from homology"/>
<dbReference type="PANTHER" id="PTHR30203">
    <property type="entry name" value="OUTER MEMBRANE CATION EFFLUX PROTEIN"/>
    <property type="match status" value="1"/>
</dbReference>
<dbReference type="Gene3D" id="2.20.200.10">
    <property type="entry name" value="Outer membrane efflux proteins (OEP)"/>
    <property type="match status" value="1"/>
</dbReference>
<dbReference type="STRING" id="1117702.AQZ52_06010"/>
<reference evidence="3 4" key="1">
    <citation type="submission" date="2015-10" db="EMBL/GenBank/DDBJ databases">
        <title>Draft genome sequence of Novosphingobium fuchskuhlense DSM 25065 isolated from a surface water sample of the southwest basin of Lake Grosse Fuchskuhle.</title>
        <authorList>
            <person name="Ruckert C."/>
            <person name="Winkler A."/>
            <person name="Glaeser J."/>
            <person name="Grossart H.-P."/>
            <person name="Kalinowski J."/>
            <person name="Glaeser S."/>
        </authorList>
    </citation>
    <scope>NUCLEOTIDE SEQUENCE [LARGE SCALE GENOMIC DNA]</scope>
    <source>
        <strain evidence="3 4">FNE08-7</strain>
    </source>
</reference>
<dbReference type="EMBL" id="LLZS01000003">
    <property type="protein sequence ID" value="KUR72775.1"/>
    <property type="molecule type" value="Genomic_DNA"/>
</dbReference>
<feature type="chain" id="PRO_5006990194" description="RND transporter" evidence="2">
    <location>
        <begin position="24"/>
        <end position="487"/>
    </location>
</feature>
<keyword evidence="2" id="KW-1134">Transmembrane beta strand</keyword>
<keyword evidence="4" id="KW-1185">Reference proteome</keyword>
<keyword evidence="2" id="KW-0732">Signal</keyword>
<accession>A0A117UXQ7</accession>
<dbReference type="InterPro" id="IPR010131">
    <property type="entry name" value="MdtP/NodT-like"/>
</dbReference>
<dbReference type="RefSeq" id="WP_067907266.1">
    <property type="nucleotide sequence ID" value="NZ_KQ954244.1"/>
</dbReference>
<evidence type="ECO:0008006" key="5">
    <source>
        <dbReference type="Google" id="ProtNLM"/>
    </source>
</evidence>
<evidence type="ECO:0000256" key="2">
    <source>
        <dbReference type="RuleBase" id="RU362097"/>
    </source>
</evidence>
<dbReference type="GO" id="GO:0005886">
    <property type="term" value="C:plasma membrane"/>
    <property type="evidence" value="ECO:0007669"/>
    <property type="project" value="UniProtKB-SubCell"/>
</dbReference>